<organism evidence="9 10">
    <name type="scientific">Desmophyllum pertusum</name>
    <dbReference type="NCBI Taxonomy" id="174260"/>
    <lineage>
        <taxon>Eukaryota</taxon>
        <taxon>Metazoa</taxon>
        <taxon>Cnidaria</taxon>
        <taxon>Anthozoa</taxon>
        <taxon>Hexacorallia</taxon>
        <taxon>Scleractinia</taxon>
        <taxon>Caryophylliina</taxon>
        <taxon>Caryophylliidae</taxon>
        <taxon>Desmophyllum</taxon>
    </lineage>
</organism>
<dbReference type="EC" id="3.1.1.13" evidence="7"/>
<dbReference type="EMBL" id="MU827371">
    <property type="protein sequence ID" value="KAJ7351005.1"/>
    <property type="molecule type" value="Genomic_DNA"/>
</dbReference>
<evidence type="ECO:0000256" key="3">
    <source>
        <dbReference type="ARBA" id="ARBA00019242"/>
    </source>
</evidence>
<dbReference type="OrthoDB" id="448051at2759"/>
<dbReference type="SUPFAM" id="SSF53474">
    <property type="entry name" value="alpha/beta-Hydrolases"/>
    <property type="match status" value="1"/>
</dbReference>
<name>A0A9W9YHS1_9CNID</name>
<dbReference type="PANTHER" id="PTHR13390:SF0">
    <property type="entry name" value="LIPID DROPLET-ASSOCIATED HYDROLASE"/>
    <property type="match status" value="1"/>
</dbReference>
<dbReference type="GO" id="GO:0005811">
    <property type="term" value="C:lipid droplet"/>
    <property type="evidence" value="ECO:0007669"/>
    <property type="project" value="UniProtKB-SubCell"/>
</dbReference>
<sequence length="170" mass="19147">MAASRSMIKLVKEVLTVNGLPTVVSKILPRNNIHKHVIVLIPGNPGLVEFYDDFITALFDSLQRQYPVYAIAHAGHSPTNDYPVNGSLSHSHATEPSSLPLSLEEQIMHKKIFLEEHIPPESKIILIGHSIGAYIILHLLKIVVEPQMSSRVFCYFQQLNEWRYLPAADM</sequence>
<dbReference type="Gene3D" id="3.40.50.1820">
    <property type="entry name" value="alpha/beta hydrolase"/>
    <property type="match status" value="1"/>
</dbReference>
<dbReference type="InterPro" id="IPR019363">
    <property type="entry name" value="LDAH"/>
</dbReference>
<evidence type="ECO:0000256" key="2">
    <source>
        <dbReference type="ARBA" id="ARBA00008300"/>
    </source>
</evidence>
<dbReference type="GO" id="GO:0004771">
    <property type="term" value="F:sterol ester esterase activity"/>
    <property type="evidence" value="ECO:0007669"/>
    <property type="project" value="UniProtKB-EC"/>
</dbReference>
<evidence type="ECO:0000313" key="10">
    <source>
        <dbReference type="Proteomes" id="UP001163046"/>
    </source>
</evidence>
<dbReference type="PANTHER" id="PTHR13390">
    <property type="entry name" value="LIPASE"/>
    <property type="match status" value="1"/>
</dbReference>
<evidence type="ECO:0000256" key="4">
    <source>
        <dbReference type="ARBA" id="ARBA00022677"/>
    </source>
</evidence>
<evidence type="ECO:0000256" key="7">
    <source>
        <dbReference type="ARBA" id="ARBA00039150"/>
    </source>
</evidence>
<comment type="caution">
    <text evidence="9">The sequence shown here is derived from an EMBL/GenBank/DDBJ whole genome shotgun (WGS) entry which is preliminary data.</text>
</comment>
<dbReference type="GO" id="GO:0019915">
    <property type="term" value="P:lipid storage"/>
    <property type="evidence" value="ECO:0007669"/>
    <property type="project" value="InterPro"/>
</dbReference>
<comment type="similarity">
    <text evidence="2">Belongs to the AB hydrolase superfamily. LDAH family.</text>
</comment>
<keyword evidence="5" id="KW-0378">Hydrolase</keyword>
<keyword evidence="4" id="KW-0551">Lipid droplet</keyword>
<protein>
    <recommendedName>
        <fullName evidence="3">Lipid droplet-associated hydrolase</fullName>
        <ecNumber evidence="7">3.1.1.13</ecNumber>
    </recommendedName>
    <alternativeName>
        <fullName evidence="6">Lipid droplet-associated serine hydrolase</fullName>
    </alternativeName>
</protein>
<evidence type="ECO:0000256" key="1">
    <source>
        <dbReference type="ARBA" id="ARBA00004502"/>
    </source>
</evidence>
<evidence type="ECO:0000256" key="6">
    <source>
        <dbReference type="ARBA" id="ARBA00031924"/>
    </source>
</evidence>
<gene>
    <name evidence="9" type="ORF">OS493_037362</name>
</gene>
<dbReference type="Proteomes" id="UP001163046">
    <property type="component" value="Unassembled WGS sequence"/>
</dbReference>
<dbReference type="Pfam" id="PF10230">
    <property type="entry name" value="LIDHydrolase"/>
    <property type="match status" value="1"/>
</dbReference>
<dbReference type="InterPro" id="IPR029058">
    <property type="entry name" value="AB_hydrolase_fold"/>
</dbReference>
<dbReference type="AlphaFoldDB" id="A0A9W9YHS1"/>
<accession>A0A9W9YHS1</accession>
<reference evidence="9" key="1">
    <citation type="submission" date="2023-01" db="EMBL/GenBank/DDBJ databases">
        <title>Genome assembly of the deep-sea coral Lophelia pertusa.</title>
        <authorList>
            <person name="Herrera S."/>
            <person name="Cordes E."/>
        </authorList>
    </citation>
    <scope>NUCLEOTIDE SEQUENCE</scope>
    <source>
        <strain evidence="9">USNM1676648</strain>
        <tissue evidence="9">Polyp</tissue>
    </source>
</reference>
<evidence type="ECO:0000313" key="9">
    <source>
        <dbReference type="EMBL" id="KAJ7351005.1"/>
    </source>
</evidence>
<evidence type="ECO:0000256" key="8">
    <source>
        <dbReference type="ARBA" id="ARBA00049527"/>
    </source>
</evidence>
<comment type="subcellular location">
    <subcellularLocation>
        <location evidence="1">Lipid droplet</location>
    </subcellularLocation>
</comment>
<proteinExistence type="inferred from homology"/>
<comment type="catalytic activity">
    <reaction evidence="8">
        <text>a cholesterol ester + H2O = cholesterol + a fatty acid + H(+)</text>
        <dbReference type="Rhea" id="RHEA:36403"/>
        <dbReference type="ChEBI" id="CHEBI:15377"/>
        <dbReference type="ChEBI" id="CHEBI:15378"/>
        <dbReference type="ChEBI" id="CHEBI:16113"/>
        <dbReference type="ChEBI" id="CHEBI:17002"/>
        <dbReference type="ChEBI" id="CHEBI:28868"/>
        <dbReference type="EC" id="3.1.1.13"/>
    </reaction>
    <physiologicalReaction direction="left-to-right" evidence="8">
        <dbReference type="Rhea" id="RHEA:36404"/>
    </physiologicalReaction>
</comment>
<evidence type="ECO:0000256" key="5">
    <source>
        <dbReference type="ARBA" id="ARBA00022801"/>
    </source>
</evidence>
<keyword evidence="10" id="KW-1185">Reference proteome</keyword>